<dbReference type="PANTHER" id="PTHR42803">
    <property type="entry name" value="ACYL-COA DEHYDROGENASE"/>
    <property type="match status" value="1"/>
</dbReference>
<evidence type="ECO:0000256" key="7">
    <source>
        <dbReference type="SAM" id="Coils"/>
    </source>
</evidence>
<dbReference type="EMBL" id="VLLN01000030">
    <property type="protein sequence ID" value="TWJ14183.1"/>
    <property type="molecule type" value="Genomic_DNA"/>
</dbReference>
<evidence type="ECO:0000256" key="4">
    <source>
        <dbReference type="ARBA" id="ARBA00022630"/>
    </source>
</evidence>
<dbReference type="Gene3D" id="1.10.540.10">
    <property type="entry name" value="Acyl-CoA dehydrogenase/oxidase, N-terminal domain"/>
    <property type="match status" value="1"/>
</dbReference>
<feature type="domain" description="Acyl-CoA oxidase/dehydrogenase middle" evidence="9">
    <location>
        <begin position="162"/>
        <end position="267"/>
    </location>
</feature>
<comment type="cofactor">
    <cofactor evidence="1 6">
        <name>FAD</name>
        <dbReference type="ChEBI" id="CHEBI:57692"/>
    </cofactor>
</comment>
<dbReference type="OrthoDB" id="9765339at2"/>
<feature type="domain" description="Acyl-CoA dehydrogenase/oxidase C-terminal" evidence="8">
    <location>
        <begin position="284"/>
        <end position="448"/>
    </location>
</feature>
<dbReference type="AlphaFoldDB" id="A0A562V8I3"/>
<evidence type="ECO:0000259" key="8">
    <source>
        <dbReference type="Pfam" id="PF00441"/>
    </source>
</evidence>
<reference evidence="12 13" key="1">
    <citation type="submission" date="2019-07" db="EMBL/GenBank/DDBJ databases">
        <title>Genomic Encyclopedia of Archaeal and Bacterial Type Strains, Phase II (KMG-II): from individual species to whole genera.</title>
        <authorList>
            <person name="Goeker M."/>
        </authorList>
    </citation>
    <scope>NUCLEOTIDE SEQUENCE [LARGE SCALE GENOMIC DNA]</scope>
    <source>
        <strain evidence="12 13">ATCC BAA-1139</strain>
    </source>
</reference>
<evidence type="ECO:0000313" key="13">
    <source>
        <dbReference type="Proteomes" id="UP000319449"/>
    </source>
</evidence>
<evidence type="ECO:0000259" key="10">
    <source>
        <dbReference type="Pfam" id="PF02771"/>
    </source>
</evidence>
<dbReference type="PANTHER" id="PTHR42803:SF3">
    <property type="entry name" value="ACYL-COA DEHYDROGENASE-RELATED"/>
    <property type="match status" value="1"/>
</dbReference>
<dbReference type="Pfam" id="PF02770">
    <property type="entry name" value="Acyl-CoA_dh_M"/>
    <property type="match status" value="1"/>
</dbReference>
<comment type="caution">
    <text evidence="12">The sequence shown here is derived from an EMBL/GenBank/DDBJ whole genome shotgun (WGS) entry which is preliminary data.</text>
</comment>
<evidence type="ECO:0000256" key="1">
    <source>
        <dbReference type="ARBA" id="ARBA00001974"/>
    </source>
</evidence>
<evidence type="ECO:0000256" key="2">
    <source>
        <dbReference type="ARBA" id="ARBA00009347"/>
    </source>
</evidence>
<protein>
    <submittedName>
        <fullName evidence="12">Butyryl-CoA dehydrogenase</fullName>
    </submittedName>
</protein>
<dbReference type="InterPro" id="IPR009100">
    <property type="entry name" value="AcylCoA_DH/oxidase_NM_dom_sf"/>
</dbReference>
<proteinExistence type="inferred from homology"/>
<evidence type="ECO:0000259" key="11">
    <source>
        <dbReference type="Pfam" id="PF12806"/>
    </source>
</evidence>
<dbReference type="InterPro" id="IPR037069">
    <property type="entry name" value="AcylCoA_DH/ox_N_sf"/>
</dbReference>
<sequence length="599" mass="66618">MSIPFISRRDIDFLLHELLDVEQLTAHPCYEEHSRETFKAILDVAEQIAREKFQPHNAEGDRNEPVVVDGRVRLIPEVKEALQAFAEAGFFSASHSAELGGIQLPTVLNNAVLSFFSAANIATASYAQLTMANSHLLAVHASAEQQRLYLAPMMTGRFFGTMAMTEPQAGSSISDLITTAEPTPQGHYLIRGNKIFISGGEHEMAENIVHLVLARIKGAPAGVKGISLFIVPRYRVNQDGSVGEDNDVALSGLIHKMGWRGTTSTMLNFGENGRCFGYLIGEPNQGLSYMFHMMNEARINIGQFATCIGYAGYLYSLDYARNRPQGRLPSDKDPLSRQVMIIEHADIRRMLLMQKAYVEGSLALILYASLLVDRQKVGGDQETRKAGLLLDILTPIVKAWPSKFCFEANSQAVQILGGYGYTRKYPVEQLFRDNRLSQIHEGTNGIQSIDLLGRKVSMENGAAFKLLMEEIRSTIGEAAGDALLRTWSRELDQAVQQMQGTTERLLEARELAGADLFLANASLYLEMLGHVVIAWIWLRQAQAAARQCETASGANRDFYRGKLQACSFFFNWELPKVHHQAKILGSLEPTCYAMQDSWF</sequence>
<dbReference type="InterPro" id="IPR013786">
    <property type="entry name" value="AcylCoA_DH/ox_N"/>
</dbReference>
<dbReference type="RefSeq" id="WP_145025191.1">
    <property type="nucleotide sequence ID" value="NZ_VLLN01000030.1"/>
</dbReference>
<evidence type="ECO:0000256" key="5">
    <source>
        <dbReference type="ARBA" id="ARBA00022827"/>
    </source>
</evidence>
<dbReference type="InterPro" id="IPR006091">
    <property type="entry name" value="Acyl-CoA_Oxase/DH_mid-dom"/>
</dbReference>
<dbReference type="InterPro" id="IPR009075">
    <property type="entry name" value="AcylCo_DH/oxidase_C"/>
</dbReference>
<evidence type="ECO:0000259" key="9">
    <source>
        <dbReference type="Pfam" id="PF02770"/>
    </source>
</evidence>
<feature type="domain" description="Acyl-CoA dehydrogenase/oxidase N-terminal" evidence="10">
    <location>
        <begin position="37"/>
        <end position="156"/>
    </location>
</feature>
<keyword evidence="6" id="KW-0560">Oxidoreductase</keyword>
<keyword evidence="13" id="KW-1185">Reference proteome</keyword>
<dbReference type="Pfam" id="PF02771">
    <property type="entry name" value="Acyl-CoA_dh_N"/>
    <property type="match status" value="1"/>
</dbReference>
<dbReference type="InterPro" id="IPR036250">
    <property type="entry name" value="AcylCo_DH-like_C"/>
</dbReference>
<dbReference type="InterPro" id="IPR052166">
    <property type="entry name" value="Diverse_Acyl-CoA_DH"/>
</dbReference>
<comment type="similarity">
    <text evidence="2 6">Belongs to the acyl-CoA dehydrogenase family.</text>
</comment>
<name>A0A562V8I3_9BACT</name>
<keyword evidence="5 6" id="KW-0274">FAD</keyword>
<dbReference type="Gene3D" id="2.40.110.10">
    <property type="entry name" value="Butyryl-CoA Dehydrogenase, subunit A, domain 2"/>
    <property type="match status" value="1"/>
</dbReference>
<dbReference type="InterPro" id="IPR046373">
    <property type="entry name" value="Acyl-CoA_Oxase/DH_mid-dom_sf"/>
</dbReference>
<dbReference type="Pfam" id="PF00441">
    <property type="entry name" value="Acyl-CoA_dh_1"/>
    <property type="match status" value="1"/>
</dbReference>
<dbReference type="GO" id="GO:0050660">
    <property type="term" value="F:flavin adenine dinucleotide binding"/>
    <property type="evidence" value="ECO:0007669"/>
    <property type="project" value="InterPro"/>
</dbReference>
<evidence type="ECO:0000256" key="6">
    <source>
        <dbReference type="RuleBase" id="RU362125"/>
    </source>
</evidence>
<feature type="coiled-coil region" evidence="7">
    <location>
        <begin position="484"/>
        <end position="511"/>
    </location>
</feature>
<dbReference type="GO" id="GO:0016627">
    <property type="term" value="F:oxidoreductase activity, acting on the CH-CH group of donors"/>
    <property type="evidence" value="ECO:0007669"/>
    <property type="project" value="InterPro"/>
</dbReference>
<comment type="subunit">
    <text evidence="3">Homotetramer.</text>
</comment>
<dbReference type="Proteomes" id="UP000319449">
    <property type="component" value="Unassembled WGS sequence"/>
</dbReference>
<keyword evidence="4 6" id="KW-0285">Flavoprotein</keyword>
<accession>A0A562V8I3</accession>
<evidence type="ECO:0000313" key="12">
    <source>
        <dbReference type="EMBL" id="TWJ14183.1"/>
    </source>
</evidence>
<evidence type="ECO:0000256" key="3">
    <source>
        <dbReference type="ARBA" id="ARBA00011881"/>
    </source>
</evidence>
<organism evidence="12 13">
    <name type="scientific">Geobacter argillaceus</name>
    <dbReference type="NCBI Taxonomy" id="345631"/>
    <lineage>
        <taxon>Bacteria</taxon>
        <taxon>Pseudomonadati</taxon>
        <taxon>Thermodesulfobacteriota</taxon>
        <taxon>Desulfuromonadia</taxon>
        <taxon>Geobacterales</taxon>
        <taxon>Geobacteraceae</taxon>
        <taxon>Geobacter</taxon>
    </lineage>
</organism>
<gene>
    <name evidence="12" type="ORF">JN12_03518</name>
</gene>
<feature type="domain" description="Acetyl-CoA dehydrogenase-like C-terminal" evidence="11">
    <location>
        <begin position="467"/>
        <end position="595"/>
    </location>
</feature>
<dbReference type="Gene3D" id="1.20.140.10">
    <property type="entry name" value="Butyryl-CoA Dehydrogenase, subunit A, domain 3"/>
    <property type="match status" value="1"/>
</dbReference>
<dbReference type="SUPFAM" id="SSF56645">
    <property type="entry name" value="Acyl-CoA dehydrogenase NM domain-like"/>
    <property type="match status" value="1"/>
</dbReference>
<dbReference type="SUPFAM" id="SSF47203">
    <property type="entry name" value="Acyl-CoA dehydrogenase C-terminal domain-like"/>
    <property type="match status" value="1"/>
</dbReference>
<keyword evidence="7" id="KW-0175">Coiled coil</keyword>
<dbReference type="Pfam" id="PF12806">
    <property type="entry name" value="Acyl-CoA_dh_C"/>
    <property type="match status" value="1"/>
</dbReference>
<dbReference type="InterPro" id="IPR025878">
    <property type="entry name" value="Acyl-CoA_dh-like_C_dom"/>
</dbReference>